<evidence type="ECO:0000256" key="3">
    <source>
        <dbReference type="SAM" id="MobiDB-lite"/>
    </source>
</evidence>
<dbReference type="Proteomes" id="UP000570166">
    <property type="component" value="Unassembled WGS sequence"/>
</dbReference>
<dbReference type="RefSeq" id="WP_160364860.1">
    <property type="nucleotide sequence ID" value="NZ_JACEIB010000001.1"/>
</dbReference>
<gene>
    <name evidence="5" type="ORF">HZF05_01535</name>
</gene>
<dbReference type="GO" id="GO:0008233">
    <property type="term" value="F:peptidase activity"/>
    <property type="evidence" value="ECO:0007669"/>
    <property type="project" value="UniProtKB-KW"/>
</dbReference>
<dbReference type="SUPFAM" id="SSF117892">
    <property type="entry name" value="Band 7/SPFH domain"/>
    <property type="match status" value="1"/>
</dbReference>
<feature type="compositionally biased region" description="Basic and acidic residues" evidence="3">
    <location>
        <begin position="46"/>
        <end position="58"/>
    </location>
</feature>
<name>A0A838L138_9SPHN</name>
<comment type="subcellular location">
    <subcellularLocation>
        <location evidence="1">Membrane</location>
        <topology evidence="1">Single-pass membrane protein</topology>
    </subcellularLocation>
</comment>
<evidence type="ECO:0000256" key="2">
    <source>
        <dbReference type="ARBA" id="ARBA00006971"/>
    </source>
</evidence>
<dbReference type="InterPro" id="IPR043202">
    <property type="entry name" value="Band-7_stomatin-like"/>
</dbReference>
<dbReference type="CDD" id="cd03404">
    <property type="entry name" value="SPFH_HflK"/>
    <property type="match status" value="1"/>
</dbReference>
<protein>
    <submittedName>
        <fullName evidence="5">Protease modulator HflK</fullName>
    </submittedName>
</protein>
<comment type="similarity">
    <text evidence="2">Belongs to the band 7/mec-2 family. HflK subfamily.</text>
</comment>
<proteinExistence type="inferred from homology"/>
<dbReference type="AlphaFoldDB" id="A0A838L138"/>
<comment type="caution">
    <text evidence="5">The sequence shown here is derived from an EMBL/GenBank/DDBJ whole genome shotgun (WGS) entry which is preliminary data.</text>
</comment>
<keyword evidence="5" id="KW-0645">Protease</keyword>
<dbReference type="InterPro" id="IPR036013">
    <property type="entry name" value="Band_7/SPFH_dom_sf"/>
</dbReference>
<dbReference type="Gene3D" id="3.30.479.30">
    <property type="entry name" value="Band 7 domain"/>
    <property type="match status" value="1"/>
</dbReference>
<feature type="region of interest" description="Disordered" evidence="3">
    <location>
        <begin position="1"/>
        <end position="81"/>
    </location>
</feature>
<dbReference type="SMART" id="SM00244">
    <property type="entry name" value="PHB"/>
    <property type="match status" value="1"/>
</dbReference>
<dbReference type="EMBL" id="JACEIB010000001">
    <property type="protein sequence ID" value="MBA2932767.1"/>
    <property type="molecule type" value="Genomic_DNA"/>
</dbReference>
<evidence type="ECO:0000313" key="6">
    <source>
        <dbReference type="Proteomes" id="UP000570166"/>
    </source>
</evidence>
<evidence type="ECO:0000256" key="1">
    <source>
        <dbReference type="ARBA" id="ARBA00004167"/>
    </source>
</evidence>
<dbReference type="Pfam" id="PF01145">
    <property type="entry name" value="Band_7"/>
    <property type="match status" value="1"/>
</dbReference>
<dbReference type="PANTHER" id="PTHR10264">
    <property type="entry name" value="BAND 7 PROTEIN-RELATED"/>
    <property type="match status" value="1"/>
</dbReference>
<keyword evidence="6" id="KW-1185">Reference proteome</keyword>
<organism evidence="5 6">
    <name type="scientific">Sphingomonas chungangi</name>
    <dbReference type="NCBI Taxonomy" id="2683589"/>
    <lineage>
        <taxon>Bacteria</taxon>
        <taxon>Pseudomonadati</taxon>
        <taxon>Pseudomonadota</taxon>
        <taxon>Alphaproteobacteria</taxon>
        <taxon>Sphingomonadales</taxon>
        <taxon>Sphingomonadaceae</taxon>
        <taxon>Sphingomonas</taxon>
    </lineage>
</organism>
<sequence>MSAPRLGARRAHGTIFPQVRPYNGSMTERERDALTVLNEEGPWGPGEDKTPGGRKGEPRNPWLQPPRRKPRGPKTEGGQPSLEELIRRGRDRFAGLPGGGRPIWGYALVAFVALWLISTSLHRIGPDDRGVITRFGRYAGILKPGLGVTFPAPVDVVTPINVEERRSFDVPASGGANLLLTRGQDLVNLTYTVNWSVRDPDLYLFNLPGAPEDLIRNAAQAAMREAVAAITLDQVTGVGQADLAARVTARTQDLLDRYHAGVLVQGVTIRQAALPDQLDGAVKAIADARSDAAANADKARNEASKKIADARAQTEIFDEVYDAYKASPQVIRSRMYYDTMEAILSKSSKVIVDAPNATVQVQPVAPRKQPQPQQGVGQ</sequence>
<keyword evidence="5" id="KW-0378">Hydrolase</keyword>
<dbReference type="InterPro" id="IPR010201">
    <property type="entry name" value="HflK"/>
</dbReference>
<evidence type="ECO:0000259" key="4">
    <source>
        <dbReference type="SMART" id="SM00244"/>
    </source>
</evidence>
<feature type="domain" description="Band 7" evidence="4">
    <location>
        <begin position="119"/>
        <end position="286"/>
    </location>
</feature>
<evidence type="ECO:0000313" key="5">
    <source>
        <dbReference type="EMBL" id="MBA2932767.1"/>
    </source>
</evidence>
<reference evidence="5 6" key="1">
    <citation type="submission" date="2020-07" db="EMBL/GenBank/DDBJ databases">
        <authorList>
            <person name="Sun Q."/>
        </authorList>
    </citation>
    <scope>NUCLEOTIDE SEQUENCE [LARGE SCALE GENOMIC DNA]</scope>
    <source>
        <strain evidence="5 6">CGMCC 1.13654</strain>
    </source>
</reference>
<accession>A0A838L138</accession>
<dbReference type="GO" id="GO:0005886">
    <property type="term" value="C:plasma membrane"/>
    <property type="evidence" value="ECO:0007669"/>
    <property type="project" value="InterPro"/>
</dbReference>
<dbReference type="GO" id="GO:0006508">
    <property type="term" value="P:proteolysis"/>
    <property type="evidence" value="ECO:0007669"/>
    <property type="project" value="UniProtKB-KW"/>
</dbReference>
<dbReference type="InterPro" id="IPR001107">
    <property type="entry name" value="Band_7"/>
</dbReference>
<dbReference type="PANTHER" id="PTHR10264:SF19">
    <property type="entry name" value="AT06885P-RELATED"/>
    <property type="match status" value="1"/>
</dbReference>